<evidence type="ECO:0000256" key="3">
    <source>
        <dbReference type="ARBA" id="ARBA00022989"/>
    </source>
</evidence>
<dbReference type="EMBL" id="DWXZ01000068">
    <property type="protein sequence ID" value="HJB37155.1"/>
    <property type="molecule type" value="Genomic_DNA"/>
</dbReference>
<protein>
    <submittedName>
        <fullName evidence="6">CvpA family protein</fullName>
    </submittedName>
</protein>
<accession>A0A9D2LWR5</accession>
<dbReference type="GO" id="GO:0016020">
    <property type="term" value="C:membrane"/>
    <property type="evidence" value="ECO:0007669"/>
    <property type="project" value="UniProtKB-SubCell"/>
</dbReference>
<evidence type="ECO:0000256" key="2">
    <source>
        <dbReference type="ARBA" id="ARBA00022692"/>
    </source>
</evidence>
<proteinExistence type="predicted"/>
<keyword evidence="2 5" id="KW-0812">Transmembrane</keyword>
<dbReference type="GO" id="GO:0009403">
    <property type="term" value="P:toxin biosynthetic process"/>
    <property type="evidence" value="ECO:0007669"/>
    <property type="project" value="InterPro"/>
</dbReference>
<feature type="transmembrane region" description="Helical" evidence="5">
    <location>
        <begin position="172"/>
        <end position="196"/>
    </location>
</feature>
<reference evidence="6" key="2">
    <citation type="submission" date="2021-04" db="EMBL/GenBank/DDBJ databases">
        <authorList>
            <person name="Gilroy R."/>
        </authorList>
    </citation>
    <scope>NUCLEOTIDE SEQUENCE</scope>
    <source>
        <strain evidence="6">ChiBcolR8-3208</strain>
    </source>
</reference>
<dbReference type="Pfam" id="PF02674">
    <property type="entry name" value="Colicin_V"/>
    <property type="match status" value="1"/>
</dbReference>
<reference evidence="6" key="1">
    <citation type="journal article" date="2021" name="PeerJ">
        <title>Extensive microbial diversity within the chicken gut microbiome revealed by metagenomics and culture.</title>
        <authorList>
            <person name="Gilroy R."/>
            <person name="Ravi A."/>
            <person name="Getino M."/>
            <person name="Pursley I."/>
            <person name="Horton D.L."/>
            <person name="Alikhan N.F."/>
            <person name="Baker D."/>
            <person name="Gharbi K."/>
            <person name="Hall N."/>
            <person name="Watson M."/>
            <person name="Adriaenssens E.M."/>
            <person name="Foster-Nyarko E."/>
            <person name="Jarju S."/>
            <person name="Secka A."/>
            <person name="Antonio M."/>
            <person name="Oren A."/>
            <person name="Chaudhuri R.R."/>
            <person name="La Ragione R."/>
            <person name="Hildebrand F."/>
            <person name="Pallen M.J."/>
        </authorList>
    </citation>
    <scope>NUCLEOTIDE SEQUENCE</scope>
    <source>
        <strain evidence="6">ChiBcolR8-3208</strain>
    </source>
</reference>
<evidence type="ECO:0000256" key="4">
    <source>
        <dbReference type="ARBA" id="ARBA00023136"/>
    </source>
</evidence>
<dbReference type="AlphaFoldDB" id="A0A9D2LWR5"/>
<evidence type="ECO:0000313" key="7">
    <source>
        <dbReference type="Proteomes" id="UP000824214"/>
    </source>
</evidence>
<keyword evidence="3 5" id="KW-1133">Transmembrane helix</keyword>
<keyword evidence="4 5" id="KW-0472">Membrane</keyword>
<dbReference type="PANTHER" id="PTHR37306">
    <property type="entry name" value="COLICIN V PRODUCTION PROTEIN"/>
    <property type="match status" value="1"/>
</dbReference>
<comment type="caution">
    <text evidence="6">The sequence shown here is derived from an EMBL/GenBank/DDBJ whole genome shotgun (WGS) entry which is preliminary data.</text>
</comment>
<evidence type="ECO:0000313" key="6">
    <source>
        <dbReference type="EMBL" id="HJB37155.1"/>
    </source>
</evidence>
<comment type="subcellular location">
    <subcellularLocation>
        <location evidence="1">Membrane</location>
        <topology evidence="1">Multi-pass membrane protein</topology>
    </subcellularLocation>
</comment>
<evidence type="ECO:0000256" key="1">
    <source>
        <dbReference type="ARBA" id="ARBA00004141"/>
    </source>
</evidence>
<feature type="transmembrane region" description="Helical" evidence="5">
    <location>
        <begin position="32"/>
        <end position="54"/>
    </location>
</feature>
<name>A0A9D2LWR5_9FIRM</name>
<dbReference type="InterPro" id="IPR003825">
    <property type="entry name" value="Colicin-V_CvpA"/>
</dbReference>
<dbReference type="PANTHER" id="PTHR37306:SF1">
    <property type="entry name" value="COLICIN V PRODUCTION PROTEIN"/>
    <property type="match status" value="1"/>
</dbReference>
<evidence type="ECO:0000256" key="5">
    <source>
        <dbReference type="SAM" id="Phobius"/>
    </source>
</evidence>
<feature type="transmembrane region" description="Helical" evidence="5">
    <location>
        <begin position="136"/>
        <end position="160"/>
    </location>
</feature>
<organism evidence="6 7">
    <name type="scientific">Candidatus Acutalibacter ornithocaccae</name>
    <dbReference type="NCBI Taxonomy" id="2838416"/>
    <lineage>
        <taxon>Bacteria</taxon>
        <taxon>Bacillati</taxon>
        <taxon>Bacillota</taxon>
        <taxon>Clostridia</taxon>
        <taxon>Eubacteriales</taxon>
        <taxon>Acutalibacteraceae</taxon>
        <taxon>Acutalibacter</taxon>
    </lineage>
</organism>
<gene>
    <name evidence="6" type="ORF">H9942_03705</name>
</gene>
<feature type="transmembrane region" description="Helical" evidence="5">
    <location>
        <begin position="6"/>
        <end position="25"/>
    </location>
</feature>
<sequence>MGYTLDIVLVAVCVAFVAIGAHRGFIRSAAHFLGAVVAASLAGLLGGAAAQWVFDTLFRPGLVERIGESLASLGSGDTYTAVQGVFASLPDFILRALEQAGVTAASVTEALAGQSGQAADLIADALAPVFVGFLKVLAVIVLFCLFMIVVRIVANLLATVFHLPILRAVDGLLGGVFGLLLAVISIWIVLAAVQVFTPMLAADTQAQVETALRQSYLAGLVVNWNPLGIMFQ</sequence>
<dbReference type="Proteomes" id="UP000824214">
    <property type="component" value="Unassembled WGS sequence"/>
</dbReference>